<dbReference type="GeneID" id="26627518"/>
<evidence type="ECO:0000313" key="2">
    <source>
        <dbReference type="Proteomes" id="UP000031805"/>
    </source>
</evidence>
<name>A0A0B5A2N6_9CAUD</name>
<gene>
    <name evidence="1" type="ORF">YenMTG1_194</name>
</gene>
<keyword evidence="2" id="KW-1185">Reference proteome</keyword>
<accession>A0A0B5A2N6</accession>
<dbReference type="Proteomes" id="UP000031805">
    <property type="component" value="Segment"/>
</dbReference>
<proteinExistence type="predicted"/>
<evidence type="ECO:0000313" key="1">
    <source>
        <dbReference type="EMBL" id="AJD82004.1"/>
    </source>
</evidence>
<dbReference type="KEGG" id="vg:26627518"/>
<protein>
    <submittedName>
        <fullName evidence="1">Baseplate tail tube initiator</fullName>
    </submittedName>
</protein>
<reference evidence="1 2" key="1">
    <citation type="submission" date="2014-11" db="EMBL/GenBank/DDBJ databases">
        <title>Complete genome sequence of vB_YenM_TG1, a broad host range bacteriophage which infects Yersinia enterocolitica.</title>
        <authorList>
            <person name="Leon-Velarde C.G."/>
            <person name="Kropinski A.M."/>
            <person name="Chen S."/>
            <person name="Griffiths M.W."/>
            <person name="Odumeru J.A."/>
        </authorList>
    </citation>
    <scope>NUCLEOTIDE SEQUENCE [LARGE SCALE GENOMIC DNA]</scope>
</reference>
<organism evidence="1 2">
    <name type="scientific">Yersinia phage vB_YenM_TG1</name>
    <dbReference type="NCBI Taxonomy" id="1589265"/>
    <lineage>
        <taxon>Viruses</taxon>
        <taxon>Duplodnaviria</taxon>
        <taxon>Heunggongvirae</taxon>
        <taxon>Uroviricota</taxon>
        <taxon>Caudoviricetes</taxon>
        <taxon>Pantevenvirales</taxon>
        <taxon>Straboviridae</taxon>
        <taxon>Tevenvirinae</taxon>
        <taxon>Tegunavirus</taxon>
        <taxon>Tegunavirus yenmtg1</taxon>
    </lineage>
</organism>
<sequence length="221" mass="24165">MSNRVVQSLLGEFEVGTYLLDFFNMAFPTAGLMVNSVKMPDNTLQHEMDPNHNAPNIKITGRDYSPLILTFRMDSEASNFRAMQDWVNSVQDPITGLRSLPEDVEADIQVNLHKRNGLPHTVSMFTGCIPVSVASPELAYENDNTIAIFDVTFAYRAMQIGAVGTQAALDWLEEKAIFNIDKINPGQSLNSSLSQLSRLGGARTGLSGVIGLDSGSNSRVL</sequence>
<dbReference type="RefSeq" id="YP_009200455.1">
    <property type="nucleotide sequence ID" value="NC_028820.1"/>
</dbReference>
<dbReference type="EMBL" id="KP202158">
    <property type="protein sequence ID" value="AJD82004.1"/>
    <property type="molecule type" value="Genomic_DNA"/>
</dbReference>